<proteinExistence type="predicted"/>
<comment type="caution">
    <text evidence="2">The sequence shown here is derived from an EMBL/GenBank/DDBJ whole genome shotgun (WGS) entry which is preliminary data.</text>
</comment>
<organism evidence="2 3">
    <name type="scientific">Halovivax asiaticus JCM 14624</name>
    <dbReference type="NCBI Taxonomy" id="1227490"/>
    <lineage>
        <taxon>Archaea</taxon>
        <taxon>Methanobacteriati</taxon>
        <taxon>Methanobacteriota</taxon>
        <taxon>Stenosarchaea group</taxon>
        <taxon>Halobacteria</taxon>
        <taxon>Halobacteriales</taxon>
        <taxon>Natrialbaceae</taxon>
        <taxon>Halovivax</taxon>
    </lineage>
</organism>
<dbReference type="OrthoDB" id="312988at2157"/>
<protein>
    <recommendedName>
        <fullName evidence="4">Polyprenyl synthetase</fullName>
    </recommendedName>
</protein>
<dbReference type="Pfam" id="PF23426">
    <property type="entry name" value="DUF7114"/>
    <property type="match status" value="1"/>
</dbReference>
<evidence type="ECO:0000313" key="2">
    <source>
        <dbReference type="EMBL" id="ELZ11699.1"/>
    </source>
</evidence>
<evidence type="ECO:0008006" key="4">
    <source>
        <dbReference type="Google" id="ProtNLM"/>
    </source>
</evidence>
<evidence type="ECO:0000313" key="3">
    <source>
        <dbReference type="Proteomes" id="UP000011560"/>
    </source>
</evidence>
<dbReference type="Proteomes" id="UP000011560">
    <property type="component" value="Unassembled WGS sequence"/>
</dbReference>
<sequence length="245" mass="25536">MDRVARCRRTVREAVADVSPPPLRRRLYDEIDANALTPAVLTVESALAADPSADLAAVRELAAGTQLIYDGLALTRELAHVTPWSDAESEVDGGVETHAGDDADTHADTDVTVEADADADLAIVAADVLVARGFSILSRTDAADRAVETIQAFGRDQTTRRDAADPGAIDARLERDVLELAVETGAAAVSKPPAPALSDLAATLADRADTTLPPAERWLHTSDATTVDGLASDGGAADHVTEGVE</sequence>
<dbReference type="InterPro" id="IPR055538">
    <property type="entry name" value="DUF7114"/>
</dbReference>
<dbReference type="AlphaFoldDB" id="M0BQ05"/>
<feature type="region of interest" description="Disordered" evidence="1">
    <location>
        <begin position="85"/>
        <end position="105"/>
    </location>
</feature>
<dbReference type="EMBL" id="AOIQ01000011">
    <property type="protein sequence ID" value="ELZ11699.1"/>
    <property type="molecule type" value="Genomic_DNA"/>
</dbReference>
<evidence type="ECO:0000256" key="1">
    <source>
        <dbReference type="SAM" id="MobiDB-lite"/>
    </source>
</evidence>
<name>M0BQ05_9EURY</name>
<accession>M0BQ05</accession>
<gene>
    <name evidence="2" type="ORF">C479_06577</name>
</gene>
<reference evidence="2 3" key="1">
    <citation type="journal article" date="2014" name="PLoS Genet.">
        <title>Phylogenetically driven sequencing of extremely halophilic archaea reveals strategies for static and dynamic osmo-response.</title>
        <authorList>
            <person name="Becker E.A."/>
            <person name="Seitzer P.M."/>
            <person name="Tritt A."/>
            <person name="Larsen D."/>
            <person name="Krusor M."/>
            <person name="Yao A.I."/>
            <person name="Wu D."/>
            <person name="Madern D."/>
            <person name="Eisen J.A."/>
            <person name="Darling A.E."/>
            <person name="Facciotti M.T."/>
        </authorList>
    </citation>
    <scope>NUCLEOTIDE SEQUENCE [LARGE SCALE GENOMIC DNA]</scope>
    <source>
        <strain evidence="2 3">JCM 14624</strain>
    </source>
</reference>
<keyword evidence="3" id="KW-1185">Reference proteome</keyword>
<dbReference type="RefSeq" id="WP_007699679.1">
    <property type="nucleotide sequence ID" value="NZ_AOIQ01000011.1"/>
</dbReference>
<feature type="region of interest" description="Disordered" evidence="1">
    <location>
        <begin position="222"/>
        <end position="245"/>
    </location>
</feature>